<sequence length="330" mass="36128">MSTGRTRIRAETFDSGDVDQIEAFVSSIYSTLHIGAVGASTRARIDRRVLAPEVGFDDLDYSFDIGYSGEPPDLLIVCDVVSNTIRRDDAAGEETFGPGDQFLISRPGLPYSGVAHASRLRFTVMDPALLARVAASGKEEGAESVRVLDHRPISRKAQSQLQRSIAYVRDNVLDAPAAARAPLVASTASQYLAASVLHTFPNTAVSVPDRTDRRDATPCTVARAVAFIDTNPDLDLTLADIARAARVTPRGLQLAFRRHLGTTPMRHLRRVRLEHARDELRDATADDGRTVTTIAARWGFTPSHFTQHYRATYGELPSHTLREQEDATPP</sequence>
<dbReference type="Proteomes" id="UP001500325">
    <property type="component" value="Unassembled WGS sequence"/>
</dbReference>
<dbReference type="InterPro" id="IPR018060">
    <property type="entry name" value="HTH_AraC"/>
</dbReference>
<keyword evidence="6" id="KW-1185">Reference proteome</keyword>
<reference evidence="6" key="1">
    <citation type="journal article" date="2019" name="Int. J. Syst. Evol. Microbiol.">
        <title>The Global Catalogue of Microorganisms (GCM) 10K type strain sequencing project: providing services to taxonomists for standard genome sequencing and annotation.</title>
        <authorList>
            <consortium name="The Broad Institute Genomics Platform"/>
            <consortium name="The Broad Institute Genome Sequencing Center for Infectious Disease"/>
            <person name="Wu L."/>
            <person name="Ma J."/>
        </authorList>
    </citation>
    <scope>NUCLEOTIDE SEQUENCE [LARGE SCALE GENOMIC DNA]</scope>
    <source>
        <strain evidence="6">JCM 18055</strain>
    </source>
</reference>
<evidence type="ECO:0000256" key="3">
    <source>
        <dbReference type="ARBA" id="ARBA00023163"/>
    </source>
</evidence>
<dbReference type="InterPro" id="IPR009057">
    <property type="entry name" value="Homeodomain-like_sf"/>
</dbReference>
<keyword evidence="2" id="KW-0238">DNA-binding</keyword>
<evidence type="ECO:0000259" key="4">
    <source>
        <dbReference type="SMART" id="SM00342"/>
    </source>
</evidence>
<gene>
    <name evidence="5" type="ORF">GCM10023215_06860</name>
</gene>
<evidence type="ECO:0000313" key="6">
    <source>
        <dbReference type="Proteomes" id="UP001500325"/>
    </source>
</evidence>
<protein>
    <recommendedName>
        <fullName evidence="4">HTH araC/xylS-type domain-containing protein</fullName>
    </recommendedName>
</protein>
<dbReference type="RefSeq" id="WP_345378257.1">
    <property type="nucleotide sequence ID" value="NZ_BAABIC010000002.1"/>
</dbReference>
<comment type="caution">
    <text evidence="5">The sequence shown here is derived from an EMBL/GenBank/DDBJ whole genome shotgun (WGS) entry which is preliminary data.</text>
</comment>
<dbReference type="Pfam" id="PF12833">
    <property type="entry name" value="HTH_18"/>
    <property type="match status" value="1"/>
</dbReference>
<dbReference type="PANTHER" id="PTHR46796">
    <property type="entry name" value="HTH-TYPE TRANSCRIPTIONAL ACTIVATOR RHAS-RELATED"/>
    <property type="match status" value="1"/>
</dbReference>
<proteinExistence type="predicted"/>
<feature type="domain" description="HTH araC/xylS-type" evidence="4">
    <location>
        <begin position="235"/>
        <end position="321"/>
    </location>
</feature>
<organism evidence="5 6">
    <name type="scientific">Pseudonocardia yuanmonensis</name>
    <dbReference type="NCBI Taxonomy" id="1095914"/>
    <lineage>
        <taxon>Bacteria</taxon>
        <taxon>Bacillati</taxon>
        <taxon>Actinomycetota</taxon>
        <taxon>Actinomycetes</taxon>
        <taxon>Pseudonocardiales</taxon>
        <taxon>Pseudonocardiaceae</taxon>
        <taxon>Pseudonocardia</taxon>
    </lineage>
</organism>
<evidence type="ECO:0000256" key="2">
    <source>
        <dbReference type="ARBA" id="ARBA00023125"/>
    </source>
</evidence>
<evidence type="ECO:0000313" key="5">
    <source>
        <dbReference type="EMBL" id="GAA4677006.1"/>
    </source>
</evidence>
<dbReference type="InterPro" id="IPR050204">
    <property type="entry name" value="AraC_XylS_family_regulators"/>
</dbReference>
<keyword evidence="1" id="KW-0805">Transcription regulation</keyword>
<dbReference type="SMART" id="SM00342">
    <property type="entry name" value="HTH_ARAC"/>
    <property type="match status" value="1"/>
</dbReference>
<dbReference type="Gene3D" id="1.10.10.60">
    <property type="entry name" value="Homeodomain-like"/>
    <property type="match status" value="1"/>
</dbReference>
<evidence type="ECO:0000256" key="1">
    <source>
        <dbReference type="ARBA" id="ARBA00023015"/>
    </source>
</evidence>
<name>A0ABP8W2C7_9PSEU</name>
<accession>A0ABP8W2C7</accession>
<dbReference type="SUPFAM" id="SSF46689">
    <property type="entry name" value="Homeodomain-like"/>
    <property type="match status" value="1"/>
</dbReference>
<dbReference type="PANTHER" id="PTHR46796:SF12">
    <property type="entry name" value="HTH-TYPE DNA-BINDING TRANSCRIPTIONAL ACTIVATOR EUTR"/>
    <property type="match status" value="1"/>
</dbReference>
<keyword evidence="3" id="KW-0804">Transcription</keyword>
<dbReference type="EMBL" id="BAABIC010000002">
    <property type="protein sequence ID" value="GAA4677006.1"/>
    <property type="molecule type" value="Genomic_DNA"/>
</dbReference>